<protein>
    <submittedName>
        <fullName evidence="5">SAM-dependent methyltransferase</fullName>
    </submittedName>
</protein>
<feature type="domain" description="Methyltransferase" evidence="4">
    <location>
        <begin position="47"/>
        <end position="143"/>
    </location>
</feature>
<evidence type="ECO:0000313" key="6">
    <source>
        <dbReference type="Proteomes" id="UP000628840"/>
    </source>
</evidence>
<dbReference type="GO" id="GO:0032259">
    <property type="term" value="P:methylation"/>
    <property type="evidence" value="ECO:0007669"/>
    <property type="project" value="UniProtKB-KW"/>
</dbReference>
<keyword evidence="3" id="KW-0949">S-adenosyl-L-methionine</keyword>
<evidence type="ECO:0000256" key="2">
    <source>
        <dbReference type="ARBA" id="ARBA00022679"/>
    </source>
</evidence>
<dbReference type="InterPro" id="IPR041698">
    <property type="entry name" value="Methyltransf_25"/>
</dbReference>
<dbReference type="RefSeq" id="WP_188876734.1">
    <property type="nucleotide sequence ID" value="NZ_BMPF01000001.1"/>
</dbReference>
<comment type="caution">
    <text evidence="5">The sequence shown here is derived from an EMBL/GenBank/DDBJ whole genome shotgun (WGS) entry which is preliminary data.</text>
</comment>
<dbReference type="AlphaFoldDB" id="A0A830EYC3"/>
<keyword evidence="1 5" id="KW-0489">Methyltransferase</keyword>
<keyword evidence="2" id="KW-0808">Transferase</keyword>
<organism evidence="5 6">
    <name type="scientific">Halarchaeum grantii</name>
    <dbReference type="NCBI Taxonomy" id="1193105"/>
    <lineage>
        <taxon>Archaea</taxon>
        <taxon>Methanobacteriati</taxon>
        <taxon>Methanobacteriota</taxon>
        <taxon>Stenosarchaea group</taxon>
        <taxon>Halobacteria</taxon>
        <taxon>Halobacteriales</taxon>
        <taxon>Halobacteriaceae</taxon>
    </lineage>
</organism>
<dbReference type="OrthoDB" id="147504at2157"/>
<reference evidence="5 6" key="1">
    <citation type="journal article" date="2019" name="Int. J. Syst. Evol. Microbiol.">
        <title>The Global Catalogue of Microorganisms (GCM) 10K type strain sequencing project: providing services to taxonomists for standard genome sequencing and annotation.</title>
        <authorList>
            <consortium name="The Broad Institute Genomics Platform"/>
            <consortium name="The Broad Institute Genome Sequencing Center for Infectious Disease"/>
            <person name="Wu L."/>
            <person name="Ma J."/>
        </authorList>
    </citation>
    <scope>NUCLEOTIDE SEQUENCE [LARGE SCALE GENOMIC DNA]</scope>
    <source>
        <strain evidence="5 6">JCM 19585</strain>
    </source>
</reference>
<dbReference type="Gene3D" id="3.40.50.150">
    <property type="entry name" value="Vaccinia Virus protein VP39"/>
    <property type="match status" value="1"/>
</dbReference>
<dbReference type="GO" id="GO:0008168">
    <property type="term" value="F:methyltransferase activity"/>
    <property type="evidence" value="ECO:0007669"/>
    <property type="project" value="UniProtKB-KW"/>
</dbReference>
<dbReference type="SUPFAM" id="SSF53335">
    <property type="entry name" value="S-adenosyl-L-methionine-dependent methyltransferases"/>
    <property type="match status" value="1"/>
</dbReference>
<dbReference type="PANTHER" id="PTHR43464:SF19">
    <property type="entry name" value="UBIQUINONE BIOSYNTHESIS O-METHYLTRANSFERASE, MITOCHONDRIAL"/>
    <property type="match status" value="1"/>
</dbReference>
<dbReference type="EMBL" id="BMPF01000001">
    <property type="protein sequence ID" value="GGL22467.1"/>
    <property type="molecule type" value="Genomic_DNA"/>
</dbReference>
<gene>
    <name evidence="5" type="ORF">GCM10009037_02370</name>
</gene>
<name>A0A830EYC3_9EURY</name>
<dbReference type="InterPro" id="IPR029063">
    <property type="entry name" value="SAM-dependent_MTases_sf"/>
</dbReference>
<dbReference type="Proteomes" id="UP000628840">
    <property type="component" value="Unassembled WGS sequence"/>
</dbReference>
<accession>A0A830EYC3</accession>
<keyword evidence="6" id="KW-1185">Reference proteome</keyword>
<dbReference type="CDD" id="cd02440">
    <property type="entry name" value="AdoMet_MTases"/>
    <property type="match status" value="1"/>
</dbReference>
<sequence length="207" mass="23144">MSVPDAPSRPLTHVYDAAYAGVPNWDIGRPQRPFVRLAEAGLVRGPVLDVGCGTGELALFLARRGLDVLGIDLSARAVAQAREKARWRRVPAQFLAWDALRLPALADAGFAFETVVDSAMFHVLGDAERDRFVAGLERVLRPGRWYSLLGDARRDPSATYGVSPDELRERFERRRDGWTVEFVAETAFERRWSRNPAYVAGLRRQPA</sequence>
<evidence type="ECO:0000259" key="4">
    <source>
        <dbReference type="Pfam" id="PF13649"/>
    </source>
</evidence>
<evidence type="ECO:0000256" key="3">
    <source>
        <dbReference type="ARBA" id="ARBA00022691"/>
    </source>
</evidence>
<evidence type="ECO:0000256" key="1">
    <source>
        <dbReference type="ARBA" id="ARBA00022603"/>
    </source>
</evidence>
<evidence type="ECO:0000313" key="5">
    <source>
        <dbReference type="EMBL" id="GGL22467.1"/>
    </source>
</evidence>
<dbReference type="PANTHER" id="PTHR43464">
    <property type="entry name" value="METHYLTRANSFERASE"/>
    <property type="match status" value="1"/>
</dbReference>
<proteinExistence type="predicted"/>
<dbReference type="Pfam" id="PF13649">
    <property type="entry name" value="Methyltransf_25"/>
    <property type="match status" value="1"/>
</dbReference>